<dbReference type="Pfam" id="PF09637">
    <property type="entry name" value="Med18"/>
    <property type="match status" value="1"/>
</dbReference>
<dbReference type="InterPro" id="IPR019095">
    <property type="entry name" value="Mediator_Med18"/>
</dbReference>
<evidence type="ECO:0000256" key="4">
    <source>
        <dbReference type="ARBA" id="ARBA00023015"/>
    </source>
</evidence>
<keyword evidence="8" id="KW-0010">Activator</keyword>
<dbReference type="GO" id="GO:0006369">
    <property type="term" value="P:termination of RNA polymerase II transcription"/>
    <property type="evidence" value="ECO:0007669"/>
    <property type="project" value="TreeGrafter"/>
</dbReference>
<protein>
    <recommendedName>
        <fullName evidence="3 8">Mediator of RNA polymerase II transcription subunit 18</fullName>
    </recommendedName>
    <alternativeName>
        <fullName evidence="7 8">Mediator complex subunit 18</fullName>
    </alternativeName>
</protein>
<evidence type="ECO:0000313" key="11">
    <source>
        <dbReference type="Proteomes" id="UP000230605"/>
    </source>
</evidence>
<sequence length="247" mass="27217">MREYLLYSQIPAAREEQVLSILAGISSNQPTPINEQILLYAQLKAQEAAVSKRQPQPKTTVTQPLSYHRLVRGFNVDGDTATNVQPWTFRAESVPDTGITTYISRNTTSQPATPEQLSLFKQPQSYHLKRQYVQSGSRFVHHNLIIKVIRFYSNPPETATPPQDPLAETSPPRTSSQLKLIDASGSFIIEVSICVDDPTNSTLTEAAVAELTRFKSTLDGAIDLIAPDRLLLDTRVKGNPMGIASGA</sequence>
<evidence type="ECO:0000256" key="1">
    <source>
        <dbReference type="ARBA" id="ARBA00004123"/>
    </source>
</evidence>
<dbReference type="Proteomes" id="UP000230605">
    <property type="component" value="Chromosome 4"/>
</dbReference>
<gene>
    <name evidence="8" type="primary">MED18</name>
    <name evidence="9" type="ORF">CB0940_04836</name>
    <name evidence="10" type="ORF">RHO25_006749</name>
</gene>
<dbReference type="GO" id="GO:0016592">
    <property type="term" value="C:mediator complex"/>
    <property type="evidence" value="ECO:0007669"/>
    <property type="project" value="InterPro"/>
</dbReference>
<reference evidence="9 11" key="1">
    <citation type="submission" date="2015-10" db="EMBL/GenBank/DDBJ databases">
        <title>The cercosporin biosynthetic gene cluster was horizontally transferred to several fungal lineages and shown to be expanded in Cercospora beticola based on microsynteny with recipient genomes.</title>
        <authorList>
            <person name="De Jonge R."/>
            <person name="Ebert M.K."/>
            <person name="Suttle J.C."/>
            <person name="Jurick Ii W.M."/>
            <person name="Secor G.A."/>
            <person name="Thomma B.P."/>
            <person name="Van De Peer Y."/>
            <person name="Bolton M.D."/>
        </authorList>
    </citation>
    <scope>NUCLEOTIDE SEQUENCE [LARGE SCALE GENOMIC DNA]</scope>
    <source>
        <strain evidence="9 11">09-40</strain>
    </source>
</reference>
<evidence type="ECO:0000256" key="7">
    <source>
        <dbReference type="ARBA" id="ARBA00032012"/>
    </source>
</evidence>
<dbReference type="OrthoDB" id="5348092at2759"/>
<proteinExistence type="inferred from homology"/>
<dbReference type="EMBL" id="LKMD01000105">
    <property type="protein sequence ID" value="PIA93783.1"/>
    <property type="molecule type" value="Genomic_DNA"/>
</dbReference>
<dbReference type="EMBL" id="CP134187">
    <property type="protein sequence ID" value="WPB02115.1"/>
    <property type="molecule type" value="Genomic_DNA"/>
</dbReference>
<dbReference type="PANTHER" id="PTHR13321">
    <property type="entry name" value="MEDIATOR OF RNA POLYMERASE II TRANSCRIPTION, SUBUNIT 18"/>
    <property type="match status" value="1"/>
</dbReference>
<comment type="subcellular location">
    <subcellularLocation>
        <location evidence="1 8">Nucleus</location>
    </subcellularLocation>
</comment>
<dbReference type="GO" id="GO:0006357">
    <property type="term" value="P:regulation of transcription by RNA polymerase II"/>
    <property type="evidence" value="ECO:0007669"/>
    <property type="project" value="InterPro"/>
</dbReference>
<dbReference type="AlphaFoldDB" id="A0A2G5HNH2"/>
<evidence type="ECO:0000256" key="2">
    <source>
        <dbReference type="ARBA" id="ARBA00009814"/>
    </source>
</evidence>
<keyword evidence="4 8" id="KW-0805">Transcription regulation</keyword>
<comment type="subunit">
    <text evidence="8">Component of the Mediator complex.</text>
</comment>
<evidence type="ECO:0000256" key="3">
    <source>
        <dbReference type="ARBA" id="ARBA00019612"/>
    </source>
</evidence>
<organism evidence="9 11">
    <name type="scientific">Cercospora beticola</name>
    <name type="common">Sugarbeet leaf spot fungus</name>
    <dbReference type="NCBI Taxonomy" id="122368"/>
    <lineage>
        <taxon>Eukaryota</taxon>
        <taxon>Fungi</taxon>
        <taxon>Dikarya</taxon>
        <taxon>Ascomycota</taxon>
        <taxon>Pezizomycotina</taxon>
        <taxon>Dothideomycetes</taxon>
        <taxon>Dothideomycetidae</taxon>
        <taxon>Mycosphaerellales</taxon>
        <taxon>Mycosphaerellaceae</taxon>
        <taxon>Cercospora</taxon>
    </lineage>
</organism>
<dbReference type="GO" id="GO:0003712">
    <property type="term" value="F:transcription coregulator activity"/>
    <property type="evidence" value="ECO:0007669"/>
    <property type="project" value="InterPro"/>
</dbReference>
<evidence type="ECO:0000256" key="5">
    <source>
        <dbReference type="ARBA" id="ARBA00023163"/>
    </source>
</evidence>
<comment type="similarity">
    <text evidence="2 8">Belongs to the Mediator complex subunit 18 family.</text>
</comment>
<keyword evidence="12" id="KW-1185">Reference proteome</keyword>
<keyword evidence="6 8" id="KW-0539">Nucleus</keyword>
<dbReference type="GO" id="GO:0070847">
    <property type="term" value="C:core mediator complex"/>
    <property type="evidence" value="ECO:0007669"/>
    <property type="project" value="TreeGrafter"/>
</dbReference>
<evidence type="ECO:0000313" key="12">
    <source>
        <dbReference type="Proteomes" id="UP001302367"/>
    </source>
</evidence>
<keyword evidence="5 8" id="KW-0804">Transcription</keyword>
<evidence type="ECO:0000256" key="8">
    <source>
        <dbReference type="RuleBase" id="RU364150"/>
    </source>
</evidence>
<evidence type="ECO:0000313" key="9">
    <source>
        <dbReference type="EMBL" id="PIA93783.1"/>
    </source>
</evidence>
<dbReference type="Gene3D" id="2.40.320.10">
    <property type="entry name" value="Hypothetical Protein Pfu-838710-001"/>
    <property type="match status" value="1"/>
</dbReference>
<dbReference type="PANTHER" id="PTHR13321:SF2">
    <property type="entry name" value="MEDIATOR OF RNA POLYMERASE II TRANSCRIPTION SUBUNIT 18"/>
    <property type="match status" value="1"/>
</dbReference>
<evidence type="ECO:0000256" key="6">
    <source>
        <dbReference type="ARBA" id="ARBA00023242"/>
    </source>
</evidence>
<reference evidence="10 12" key="2">
    <citation type="submission" date="2023-09" db="EMBL/GenBank/DDBJ databases">
        <title>Complete-Gapless Cercospora beticola genome.</title>
        <authorList>
            <person name="Wyatt N.A."/>
            <person name="Spanner R.E."/>
            <person name="Bolton M.D."/>
        </authorList>
    </citation>
    <scope>NUCLEOTIDE SEQUENCE [LARGE SCALE GENOMIC DNA]</scope>
    <source>
        <strain evidence="10">Cb09-40</strain>
    </source>
</reference>
<evidence type="ECO:0000313" key="10">
    <source>
        <dbReference type="EMBL" id="WPB02115.1"/>
    </source>
</evidence>
<accession>A0A2G5HNH2</accession>
<dbReference type="Proteomes" id="UP001302367">
    <property type="component" value="Chromosome 4"/>
</dbReference>
<name>A0A2G5HNH2_CERBT</name>
<comment type="function">
    <text evidence="8">Component of the Mediator complex, a coactivator involved in the regulated transcription of nearly all RNA polymerase II-dependent genes. Mediator functions as a bridge to convey information from gene-specific regulatory proteins to the basal RNA polymerase II transcription machinery. Mediator is recruited to promoters by direct interactions with regulatory proteins and serves as a scaffold for the assembly of a functional preinitiation complex with RNA polymerase II and the general transcription factors.</text>
</comment>